<dbReference type="Gene3D" id="3.20.20.70">
    <property type="entry name" value="Aldolase class I"/>
    <property type="match status" value="1"/>
</dbReference>
<dbReference type="Pfam" id="PF10566">
    <property type="entry name" value="Glyco_hydro_97"/>
    <property type="match status" value="1"/>
</dbReference>
<keyword evidence="1" id="KW-0378">Hydrolase</keyword>
<feature type="domain" description="Glycosyl-hydrolase 97 catalytic" evidence="3">
    <location>
        <begin position="46"/>
        <end position="191"/>
    </location>
</feature>
<evidence type="ECO:0000313" key="5">
    <source>
        <dbReference type="EMBL" id="TSJ44651.1"/>
    </source>
</evidence>
<dbReference type="InterPro" id="IPR013780">
    <property type="entry name" value="Glyco_hydro_b"/>
</dbReference>
<dbReference type="GO" id="GO:0016798">
    <property type="term" value="F:hydrolase activity, acting on glycosyl bonds"/>
    <property type="evidence" value="ECO:0007669"/>
    <property type="project" value="UniProtKB-KW"/>
</dbReference>
<feature type="domain" description="Glycosyl-hydrolase 97 C-terminal oligomerisation" evidence="4">
    <location>
        <begin position="287"/>
        <end position="382"/>
    </location>
</feature>
<evidence type="ECO:0000256" key="1">
    <source>
        <dbReference type="ARBA" id="ARBA00022801"/>
    </source>
</evidence>
<evidence type="ECO:0000259" key="4">
    <source>
        <dbReference type="Pfam" id="PF14509"/>
    </source>
</evidence>
<dbReference type="EMBL" id="VLPK01000001">
    <property type="protein sequence ID" value="TSJ44651.1"/>
    <property type="molecule type" value="Genomic_DNA"/>
</dbReference>
<name>A0A556MXJ9_9SPHI</name>
<proteinExistence type="predicted"/>
<gene>
    <name evidence="5" type="ORF">FO440_05970</name>
</gene>
<dbReference type="Gene3D" id="2.60.40.1180">
    <property type="entry name" value="Golgi alpha-mannosidase II"/>
    <property type="match status" value="1"/>
</dbReference>
<accession>A0A556MXJ9</accession>
<dbReference type="InterPro" id="IPR013785">
    <property type="entry name" value="Aldolase_TIM"/>
</dbReference>
<dbReference type="PANTHER" id="PTHR35803">
    <property type="entry name" value="GLUCAN 1,4-ALPHA-GLUCOSIDASE SUSB-RELATED"/>
    <property type="match status" value="1"/>
</dbReference>
<sequence>MLADRPGKLIESEIIQNLNPPCALSDVSWIKPGMSAWDNWWSGDVKMDMPTIKKYIDLASAQQWPYMLIDWQWYGEFNKLEADITKPAQQINMPEILAYAKAKNVKCWVWLYNTDVDRNNAFEKAFPLYQQWGLAGVKIDFMDRDDQQMVNWYRRIITAAAKYHLMVDFHGAFKPDGIIRTYPNMITREGVMGEEYSKFSNRVTPEHNTTLPFTRMLAGQMDYTPGGFLNVTKANFRQQIPTVVMNTRCAELSKFVIYESPFTVYCDAPENILGQPGADFLKAMPTVWDDTKVLAGYPGEYIAIAKQSGKNWYVGAMNNSTARSISLDLTFLPAGKYSITTWADASAADADPKKLVKTTRVINSQQALQVKMVSGGGFVAQITPVDSNK</sequence>
<dbReference type="AlphaFoldDB" id="A0A556MXJ9"/>
<keyword evidence="6" id="KW-1185">Reference proteome</keyword>
<evidence type="ECO:0000259" key="3">
    <source>
        <dbReference type="Pfam" id="PF10566"/>
    </source>
</evidence>
<dbReference type="InterPro" id="IPR017853">
    <property type="entry name" value="GH"/>
</dbReference>
<evidence type="ECO:0000256" key="2">
    <source>
        <dbReference type="ARBA" id="ARBA00023295"/>
    </source>
</evidence>
<dbReference type="PANTHER" id="PTHR35803:SF2">
    <property type="entry name" value="RETAINING ALPHA-GALACTOSIDASE"/>
    <property type="match status" value="1"/>
</dbReference>
<evidence type="ECO:0008006" key="7">
    <source>
        <dbReference type="Google" id="ProtNLM"/>
    </source>
</evidence>
<dbReference type="OrthoDB" id="57532at2"/>
<comment type="caution">
    <text evidence="5">The sequence shown here is derived from an EMBL/GenBank/DDBJ whole genome shotgun (WGS) entry which is preliminary data.</text>
</comment>
<organism evidence="5 6">
    <name type="scientific">Mucilaginibacter corticis</name>
    <dbReference type="NCBI Taxonomy" id="2597670"/>
    <lineage>
        <taxon>Bacteria</taxon>
        <taxon>Pseudomonadati</taxon>
        <taxon>Bacteroidota</taxon>
        <taxon>Sphingobacteriia</taxon>
        <taxon>Sphingobacteriales</taxon>
        <taxon>Sphingobacteriaceae</taxon>
        <taxon>Mucilaginibacter</taxon>
    </lineage>
</organism>
<reference evidence="5 6" key="1">
    <citation type="submission" date="2019-07" db="EMBL/GenBank/DDBJ databases">
        <authorList>
            <person name="Huq M.A."/>
        </authorList>
    </citation>
    <scope>NUCLEOTIDE SEQUENCE [LARGE SCALE GENOMIC DNA]</scope>
    <source>
        <strain evidence="5 6">MAH-19</strain>
    </source>
</reference>
<protein>
    <recommendedName>
        <fullName evidence="7">Glycoside hydrolase family 97 protein</fullName>
    </recommendedName>
</protein>
<evidence type="ECO:0000313" key="6">
    <source>
        <dbReference type="Proteomes" id="UP000318733"/>
    </source>
</evidence>
<dbReference type="Proteomes" id="UP000318733">
    <property type="component" value="Unassembled WGS sequence"/>
</dbReference>
<dbReference type="Pfam" id="PF14509">
    <property type="entry name" value="GH97_C"/>
    <property type="match status" value="1"/>
</dbReference>
<keyword evidence="2" id="KW-0326">Glycosidase</keyword>
<dbReference type="InterPro" id="IPR052720">
    <property type="entry name" value="Glycosyl_hydrolase_97"/>
</dbReference>
<dbReference type="SUPFAM" id="SSF51445">
    <property type="entry name" value="(Trans)glycosidases"/>
    <property type="match status" value="1"/>
</dbReference>
<dbReference type="InterPro" id="IPR019563">
    <property type="entry name" value="GH97_catalytic"/>
</dbReference>
<dbReference type="InterPro" id="IPR029483">
    <property type="entry name" value="GH97_C"/>
</dbReference>